<dbReference type="AlphaFoldDB" id="A0A1N6YLB9"/>
<evidence type="ECO:0000313" key="3">
    <source>
        <dbReference type="Proteomes" id="UP000186819"/>
    </source>
</evidence>
<feature type="signal peptide" evidence="1">
    <location>
        <begin position="1"/>
        <end position="21"/>
    </location>
</feature>
<dbReference type="EMBL" id="FTMD01000010">
    <property type="protein sequence ID" value="SIR15357.1"/>
    <property type="molecule type" value="Genomic_DNA"/>
</dbReference>
<dbReference type="OrthoDB" id="286202at2"/>
<dbReference type="RefSeq" id="WP_076603067.1">
    <property type="nucleotide sequence ID" value="NZ_FTMD01000010.1"/>
</dbReference>
<evidence type="ECO:0000256" key="1">
    <source>
        <dbReference type="SAM" id="SignalP"/>
    </source>
</evidence>
<proteinExistence type="predicted"/>
<keyword evidence="3" id="KW-1185">Reference proteome</keyword>
<protein>
    <recommendedName>
        <fullName evidence="4">Peptidase MA superfamily protein</fullName>
    </recommendedName>
</protein>
<dbReference type="Proteomes" id="UP000186819">
    <property type="component" value="Unassembled WGS sequence"/>
</dbReference>
<reference evidence="3" key="1">
    <citation type="submission" date="2017-01" db="EMBL/GenBank/DDBJ databases">
        <authorList>
            <person name="Varghese N."/>
            <person name="Submissions S."/>
        </authorList>
    </citation>
    <scope>NUCLEOTIDE SEQUENCE [LARGE SCALE GENOMIC DNA]</scope>
    <source>
        <strain evidence="3">ATCC 51758</strain>
    </source>
</reference>
<keyword evidence="1" id="KW-0732">Signal</keyword>
<organism evidence="2 3">
    <name type="scientific">Aromatoleum tolulyticum</name>
    <dbReference type="NCBI Taxonomy" id="34027"/>
    <lineage>
        <taxon>Bacteria</taxon>
        <taxon>Pseudomonadati</taxon>
        <taxon>Pseudomonadota</taxon>
        <taxon>Betaproteobacteria</taxon>
        <taxon>Rhodocyclales</taxon>
        <taxon>Rhodocyclaceae</taxon>
        <taxon>Aromatoleum</taxon>
    </lineage>
</organism>
<accession>A0A1N6YLB9</accession>
<gene>
    <name evidence="2" type="ORF">SAMN05421829_110128</name>
</gene>
<evidence type="ECO:0008006" key="4">
    <source>
        <dbReference type="Google" id="ProtNLM"/>
    </source>
</evidence>
<feature type="chain" id="PRO_5013337632" description="Peptidase MA superfamily protein" evidence="1">
    <location>
        <begin position="22"/>
        <end position="283"/>
    </location>
</feature>
<sequence length="283" mass="30916">MFVQALVALWALAALVPHARAGDGAASIAGLSGLTIRVEGEDWGSAARDEVETLLNAVADELTGGAAHGLASPIVVSYAAGSPVTLFDKGHDGEYRVHLSARNRGWAQYAYQFGHELCHILSNYDQRAHDAARRATQWFEEALCEAAGLYVLRSMAVRWRTDAPYPGWEAYAPSLASYAERLVAEPHRQLPPGVSATSWLKTRLAGLAADPYRRDDNEVVANLLLPHFERDAARWVVLRYLNLEAAGSVDGIAGYVREWRKEAPDEHRAFIDALASTLGLREG</sequence>
<evidence type="ECO:0000313" key="2">
    <source>
        <dbReference type="EMBL" id="SIR15357.1"/>
    </source>
</evidence>
<name>A0A1N6YLB9_9RHOO</name>